<evidence type="ECO:0000256" key="8">
    <source>
        <dbReference type="ARBA" id="ARBA00022989"/>
    </source>
</evidence>
<dbReference type="SUPFAM" id="SSF47384">
    <property type="entry name" value="Homodimeric domain of signal transducing histidine kinase"/>
    <property type="match status" value="1"/>
</dbReference>
<evidence type="ECO:0000259" key="13">
    <source>
        <dbReference type="PROSITE" id="PS50885"/>
    </source>
</evidence>
<dbReference type="InterPro" id="IPR004358">
    <property type="entry name" value="Sig_transdc_His_kin-like_C"/>
</dbReference>
<feature type="compositionally biased region" description="Acidic residues" evidence="11">
    <location>
        <begin position="126"/>
        <end position="167"/>
    </location>
</feature>
<keyword evidence="4" id="KW-0597">Phosphoprotein</keyword>
<dbReference type="PRINTS" id="PR00344">
    <property type="entry name" value="BCTRLSENSOR"/>
</dbReference>
<comment type="catalytic activity">
    <reaction evidence="1">
        <text>ATP + protein L-histidine = ADP + protein N-phospho-L-histidine.</text>
        <dbReference type="EC" id="2.7.13.3"/>
    </reaction>
</comment>
<dbReference type="PROSITE" id="PS50109">
    <property type="entry name" value="HIS_KIN"/>
    <property type="match status" value="1"/>
</dbReference>
<dbReference type="EMBL" id="JAAXOP010000018">
    <property type="protein sequence ID" value="NKY53526.1"/>
    <property type="molecule type" value="Genomic_DNA"/>
</dbReference>
<protein>
    <recommendedName>
        <fullName evidence="3">histidine kinase</fullName>
        <ecNumber evidence="3">2.7.13.3</ecNumber>
    </recommendedName>
</protein>
<dbReference type="CDD" id="cd00082">
    <property type="entry name" value="HisKA"/>
    <property type="match status" value="1"/>
</dbReference>
<keyword evidence="7 14" id="KW-0418">Kinase</keyword>
<dbReference type="InterPro" id="IPR005467">
    <property type="entry name" value="His_kinase_dom"/>
</dbReference>
<dbReference type="EC" id="2.7.13.3" evidence="3"/>
<sequence>MRWWSSVRARTTTCATVVVAVALVAAGAAVLTVLRHNLVDSAGLQAETNARAIADRIATGADLAQLNLPDADQQPVQVISRDGVVLAAADDLPPGPILGTGRDVTSAEQSGDPVNLAGSDEKSDRDDTDSNSSDDERSDDDTDDEEAAADDKDDDEDDDDDTDDDDSAASHGLSDSERRAGGTRDTSPTSAGPALTNLPDTATTSDSPGPHDDPGTVSSDVALHDGRLPVADADTGGHDYRIAAVSVTTPGGRPLTVYSATSLGIADRAVSGVRTAMLLGLGPLLAVVAAVTWLVTRRALRPVEAIRTELAEIVDGDLSRRVPEPAARDEIARLARTTNVTLSALENSAQRQRRFIADAAHELRSPIASLRTQLEVARAHPQLLDLDGVVDDTVRLQQLATDLLLLARLDSGEQPRRDEIDLTTLVREELSRRAGDRHRTLLELPDESLMVQGSRIQLARVLGNLVDNAQRHATALVRVHLERRDGRVVLEVGDDGPGVAAADRDRIFQRFVRLDDARSRDDGGAGLGLAIVADVVAGHGGTIEVRDAEDGGALFRVELPPLRSGGVSAEPH</sequence>
<dbReference type="Pfam" id="PF00672">
    <property type="entry name" value="HAMP"/>
    <property type="match status" value="1"/>
</dbReference>
<dbReference type="PANTHER" id="PTHR45436">
    <property type="entry name" value="SENSOR HISTIDINE KINASE YKOH"/>
    <property type="match status" value="1"/>
</dbReference>
<evidence type="ECO:0000313" key="14">
    <source>
        <dbReference type="EMBL" id="NKY53526.1"/>
    </source>
</evidence>
<accession>A0A846Y208</accession>
<evidence type="ECO:0000256" key="3">
    <source>
        <dbReference type="ARBA" id="ARBA00012438"/>
    </source>
</evidence>
<feature type="domain" description="Histidine kinase" evidence="12">
    <location>
        <begin position="358"/>
        <end position="563"/>
    </location>
</feature>
<gene>
    <name evidence="14" type="ORF">HGA08_25340</name>
</gene>
<comment type="subcellular location">
    <subcellularLocation>
        <location evidence="2">Cell membrane</location>
    </subcellularLocation>
</comment>
<feature type="domain" description="HAMP" evidence="13">
    <location>
        <begin position="297"/>
        <end position="350"/>
    </location>
</feature>
<keyword evidence="9" id="KW-0902">Two-component regulatory system</keyword>
<dbReference type="CDD" id="cd06225">
    <property type="entry name" value="HAMP"/>
    <property type="match status" value="1"/>
</dbReference>
<dbReference type="SUPFAM" id="SSF158472">
    <property type="entry name" value="HAMP domain-like"/>
    <property type="match status" value="1"/>
</dbReference>
<dbReference type="SMART" id="SM00387">
    <property type="entry name" value="HATPase_c"/>
    <property type="match status" value="1"/>
</dbReference>
<dbReference type="InterPro" id="IPR036097">
    <property type="entry name" value="HisK_dim/P_sf"/>
</dbReference>
<dbReference type="Pfam" id="PF02518">
    <property type="entry name" value="HATPase_c"/>
    <property type="match status" value="1"/>
</dbReference>
<dbReference type="CDD" id="cd00075">
    <property type="entry name" value="HATPase"/>
    <property type="match status" value="1"/>
</dbReference>
<keyword evidence="8" id="KW-1133">Transmembrane helix</keyword>
<dbReference type="SUPFAM" id="SSF55874">
    <property type="entry name" value="ATPase domain of HSP90 chaperone/DNA topoisomerase II/histidine kinase"/>
    <property type="match status" value="1"/>
</dbReference>
<evidence type="ECO:0000259" key="12">
    <source>
        <dbReference type="PROSITE" id="PS50109"/>
    </source>
</evidence>
<evidence type="ECO:0000256" key="5">
    <source>
        <dbReference type="ARBA" id="ARBA00022679"/>
    </source>
</evidence>
<evidence type="ECO:0000256" key="7">
    <source>
        <dbReference type="ARBA" id="ARBA00022777"/>
    </source>
</evidence>
<dbReference type="PROSITE" id="PS50885">
    <property type="entry name" value="HAMP"/>
    <property type="match status" value="1"/>
</dbReference>
<dbReference type="Gene3D" id="6.10.340.10">
    <property type="match status" value="1"/>
</dbReference>
<dbReference type="SMART" id="SM00304">
    <property type="entry name" value="HAMP"/>
    <property type="match status" value="1"/>
</dbReference>
<dbReference type="InterPro" id="IPR003661">
    <property type="entry name" value="HisK_dim/P_dom"/>
</dbReference>
<evidence type="ECO:0000256" key="1">
    <source>
        <dbReference type="ARBA" id="ARBA00000085"/>
    </source>
</evidence>
<dbReference type="PANTHER" id="PTHR45436:SF5">
    <property type="entry name" value="SENSOR HISTIDINE KINASE TRCS"/>
    <property type="match status" value="1"/>
</dbReference>
<evidence type="ECO:0000256" key="11">
    <source>
        <dbReference type="SAM" id="MobiDB-lite"/>
    </source>
</evidence>
<dbReference type="FunFam" id="1.10.287.130:FF:000009">
    <property type="entry name" value="Two-component sensor histidine kinase"/>
    <property type="match status" value="1"/>
</dbReference>
<dbReference type="Proteomes" id="UP000565711">
    <property type="component" value="Unassembled WGS sequence"/>
</dbReference>
<feature type="region of interest" description="Disordered" evidence="11">
    <location>
        <begin position="90"/>
        <end position="221"/>
    </location>
</feature>
<keyword evidence="10" id="KW-0472">Membrane</keyword>
<evidence type="ECO:0000256" key="4">
    <source>
        <dbReference type="ARBA" id="ARBA00022553"/>
    </source>
</evidence>
<feature type="compositionally biased region" description="Polar residues" evidence="11">
    <location>
        <begin position="198"/>
        <end position="207"/>
    </location>
</feature>
<keyword evidence="15" id="KW-1185">Reference proteome</keyword>
<evidence type="ECO:0000256" key="6">
    <source>
        <dbReference type="ARBA" id="ARBA00022692"/>
    </source>
</evidence>
<dbReference type="SMART" id="SM00388">
    <property type="entry name" value="HisKA"/>
    <property type="match status" value="1"/>
</dbReference>
<evidence type="ECO:0000256" key="2">
    <source>
        <dbReference type="ARBA" id="ARBA00004236"/>
    </source>
</evidence>
<keyword evidence="5" id="KW-0808">Transferase</keyword>
<comment type="caution">
    <text evidence="14">The sequence shown here is derived from an EMBL/GenBank/DDBJ whole genome shotgun (WGS) entry which is preliminary data.</text>
</comment>
<dbReference type="Pfam" id="PF00512">
    <property type="entry name" value="HisKA"/>
    <property type="match status" value="1"/>
</dbReference>
<dbReference type="InterPro" id="IPR050428">
    <property type="entry name" value="TCS_sensor_his_kinase"/>
</dbReference>
<dbReference type="InterPro" id="IPR003660">
    <property type="entry name" value="HAMP_dom"/>
</dbReference>
<dbReference type="Gene3D" id="3.30.565.10">
    <property type="entry name" value="Histidine kinase-like ATPase, C-terminal domain"/>
    <property type="match status" value="1"/>
</dbReference>
<name>A0A846Y208_9NOCA</name>
<proteinExistence type="predicted"/>
<dbReference type="InterPro" id="IPR003594">
    <property type="entry name" value="HATPase_dom"/>
</dbReference>
<dbReference type="InterPro" id="IPR036890">
    <property type="entry name" value="HATPase_C_sf"/>
</dbReference>
<organism evidence="14 15">
    <name type="scientific">Nocardia vermiculata</name>
    <dbReference type="NCBI Taxonomy" id="257274"/>
    <lineage>
        <taxon>Bacteria</taxon>
        <taxon>Bacillati</taxon>
        <taxon>Actinomycetota</taxon>
        <taxon>Actinomycetes</taxon>
        <taxon>Mycobacteriales</taxon>
        <taxon>Nocardiaceae</taxon>
        <taxon>Nocardia</taxon>
    </lineage>
</organism>
<keyword evidence="6" id="KW-0812">Transmembrane</keyword>
<dbReference type="GO" id="GO:0005886">
    <property type="term" value="C:plasma membrane"/>
    <property type="evidence" value="ECO:0007669"/>
    <property type="project" value="UniProtKB-SubCell"/>
</dbReference>
<evidence type="ECO:0000256" key="9">
    <source>
        <dbReference type="ARBA" id="ARBA00023012"/>
    </source>
</evidence>
<evidence type="ECO:0000313" key="15">
    <source>
        <dbReference type="Proteomes" id="UP000565711"/>
    </source>
</evidence>
<dbReference type="AlphaFoldDB" id="A0A846Y208"/>
<evidence type="ECO:0000256" key="10">
    <source>
        <dbReference type="ARBA" id="ARBA00023136"/>
    </source>
</evidence>
<reference evidence="14 15" key="1">
    <citation type="submission" date="2020-04" db="EMBL/GenBank/DDBJ databases">
        <title>MicrobeNet Type strains.</title>
        <authorList>
            <person name="Nicholson A.C."/>
        </authorList>
    </citation>
    <scope>NUCLEOTIDE SEQUENCE [LARGE SCALE GENOMIC DNA]</scope>
    <source>
        <strain evidence="14 15">JCM 12354</strain>
    </source>
</reference>
<dbReference type="GO" id="GO:0000155">
    <property type="term" value="F:phosphorelay sensor kinase activity"/>
    <property type="evidence" value="ECO:0007669"/>
    <property type="project" value="InterPro"/>
</dbReference>
<dbReference type="Gene3D" id="1.10.287.130">
    <property type="match status" value="1"/>
</dbReference>